<reference evidence="1 2" key="1">
    <citation type="submission" date="2015-01" db="EMBL/GenBank/DDBJ databases">
        <title>Genome sequence of Jeotgalibacillus alimentarius.</title>
        <authorList>
            <person name="Goh K.M."/>
            <person name="Chan K.-G."/>
            <person name="Yaakop A.S."/>
            <person name="Ee R."/>
            <person name="Gan H.M."/>
            <person name="Chan C.S."/>
        </authorList>
    </citation>
    <scope>NUCLEOTIDE SEQUENCE [LARGE SCALE GENOMIC DNA]</scope>
    <source>
        <strain evidence="1 2">YKJ-13</strain>
    </source>
</reference>
<name>A0A0C2W293_9BACL</name>
<dbReference type="AlphaFoldDB" id="A0A0C2W293"/>
<proteinExistence type="predicted"/>
<organism evidence="1 2">
    <name type="scientific">Jeotgalibacillus alimentarius</name>
    <dbReference type="NCBI Taxonomy" id="135826"/>
    <lineage>
        <taxon>Bacteria</taxon>
        <taxon>Bacillati</taxon>
        <taxon>Bacillota</taxon>
        <taxon>Bacilli</taxon>
        <taxon>Bacillales</taxon>
        <taxon>Caryophanaceae</taxon>
        <taxon>Jeotgalibacillus</taxon>
    </lineage>
</organism>
<keyword evidence="2" id="KW-1185">Reference proteome</keyword>
<evidence type="ECO:0000313" key="1">
    <source>
        <dbReference type="EMBL" id="KIL50751.1"/>
    </source>
</evidence>
<evidence type="ECO:0000313" key="2">
    <source>
        <dbReference type="Proteomes" id="UP000031950"/>
    </source>
</evidence>
<dbReference type="STRING" id="135826.KP77_13710"/>
<sequence>MYGLSNHFITCAMLKTIAVLAQLVIGAEGGRLQQEQRDR</sequence>
<accession>A0A0C2W293</accession>
<comment type="caution">
    <text evidence="1">The sequence shown here is derived from an EMBL/GenBank/DDBJ whole genome shotgun (WGS) entry which is preliminary data.</text>
</comment>
<protein>
    <submittedName>
        <fullName evidence="1">Uncharacterized protein</fullName>
    </submittedName>
</protein>
<dbReference type="EMBL" id="JXRQ01000016">
    <property type="protein sequence ID" value="KIL50751.1"/>
    <property type="molecule type" value="Genomic_DNA"/>
</dbReference>
<dbReference type="Proteomes" id="UP000031950">
    <property type="component" value="Unassembled WGS sequence"/>
</dbReference>
<gene>
    <name evidence="1" type="ORF">KP77_13710</name>
</gene>